<organism evidence="3 4">
    <name type="scientific">Candidatus Thiomargarita nelsonii</name>
    <dbReference type="NCBI Taxonomy" id="1003181"/>
    <lineage>
        <taxon>Bacteria</taxon>
        <taxon>Pseudomonadati</taxon>
        <taxon>Pseudomonadota</taxon>
        <taxon>Gammaproteobacteria</taxon>
        <taxon>Thiotrichales</taxon>
        <taxon>Thiotrichaceae</taxon>
        <taxon>Thiomargarita</taxon>
    </lineage>
</organism>
<dbReference type="SUPFAM" id="SSF143120">
    <property type="entry name" value="YefM-like"/>
    <property type="match status" value="1"/>
</dbReference>
<protein>
    <recommendedName>
        <fullName evidence="2">Antitoxin</fullName>
    </recommendedName>
</protein>
<dbReference type="NCBIfam" id="TIGR01552">
    <property type="entry name" value="phd_fam"/>
    <property type="match status" value="1"/>
</dbReference>
<evidence type="ECO:0000256" key="2">
    <source>
        <dbReference type="RuleBase" id="RU362080"/>
    </source>
</evidence>
<dbReference type="EMBL" id="JSZA02000082">
    <property type="protein sequence ID" value="TGO02757.1"/>
    <property type="molecule type" value="Genomic_DNA"/>
</dbReference>
<dbReference type="Proteomes" id="UP000030428">
    <property type="component" value="Unassembled WGS sequence"/>
</dbReference>
<evidence type="ECO:0000313" key="3">
    <source>
        <dbReference type="EMBL" id="TGO02757.1"/>
    </source>
</evidence>
<dbReference type="Pfam" id="PF02604">
    <property type="entry name" value="PhdYeFM_antitox"/>
    <property type="match status" value="1"/>
</dbReference>
<name>A0A4E0QP95_9GAMM</name>
<accession>A0A4E0QP95</accession>
<proteinExistence type="inferred from homology"/>
<sequence>MHSVSVEEAKSNFSNILNKVETGEEFVITRYAIPVARISAIKRELKQVPSKASLRATLPFSETPSVELIRQMRDGEY</sequence>
<dbReference type="InterPro" id="IPR006442">
    <property type="entry name" value="Antitoxin_Phd/YefM"/>
</dbReference>
<keyword evidence="4" id="KW-1185">Reference proteome</keyword>
<dbReference type="Gene3D" id="3.40.1620.10">
    <property type="entry name" value="YefM-like domain"/>
    <property type="match status" value="1"/>
</dbReference>
<gene>
    <name evidence="3" type="ORF">PN36_19625</name>
</gene>
<comment type="caution">
    <text evidence="3">The sequence shown here is derived from an EMBL/GenBank/DDBJ whole genome shotgun (WGS) entry which is preliminary data.</text>
</comment>
<evidence type="ECO:0000313" key="4">
    <source>
        <dbReference type="Proteomes" id="UP000030428"/>
    </source>
</evidence>
<reference evidence="3 4" key="1">
    <citation type="journal article" date="2016" name="Front. Microbiol.">
        <title>Single-Cell (Meta-)Genomics of a Dimorphic Candidatus Thiomargarita nelsonii Reveals Genomic Plasticity.</title>
        <authorList>
            <person name="Flood B.E."/>
            <person name="Fliss P."/>
            <person name="Jones D.S."/>
            <person name="Dick G.J."/>
            <person name="Jain S."/>
            <person name="Kaster A.K."/>
            <person name="Winkel M."/>
            <person name="Mussmann M."/>
            <person name="Bailey J."/>
        </authorList>
    </citation>
    <scope>NUCLEOTIDE SEQUENCE [LARGE SCALE GENOMIC DNA]</scope>
    <source>
        <strain evidence="3">Hydrate Ridge</strain>
    </source>
</reference>
<dbReference type="InterPro" id="IPR036165">
    <property type="entry name" value="YefM-like_sf"/>
</dbReference>
<evidence type="ECO:0000256" key="1">
    <source>
        <dbReference type="ARBA" id="ARBA00009981"/>
    </source>
</evidence>
<comment type="function">
    <text evidence="2">Antitoxin component of a type II toxin-antitoxin (TA) system.</text>
</comment>
<dbReference type="AlphaFoldDB" id="A0A4E0QP95"/>
<comment type="similarity">
    <text evidence="1 2">Belongs to the phD/YefM antitoxin family.</text>
</comment>